<dbReference type="Gene3D" id="1.20.1250.20">
    <property type="entry name" value="MFS general substrate transporter like domains"/>
    <property type="match status" value="1"/>
</dbReference>
<keyword evidence="10" id="KW-1185">Reference proteome</keyword>
<evidence type="ECO:0000313" key="9">
    <source>
        <dbReference type="EMBL" id="EOO01396.1"/>
    </source>
</evidence>
<dbReference type="GeneID" id="19323436"/>
<comment type="subcellular location">
    <subcellularLocation>
        <location evidence="1">Membrane</location>
        <topology evidence="1">Multi-pass membrane protein</topology>
    </subcellularLocation>
</comment>
<dbReference type="SUPFAM" id="SSF103473">
    <property type="entry name" value="MFS general substrate transporter"/>
    <property type="match status" value="1"/>
</dbReference>
<proteinExistence type="inferred from homology"/>
<feature type="transmembrane region" description="Helical" evidence="8">
    <location>
        <begin position="96"/>
        <end position="115"/>
    </location>
</feature>
<evidence type="ECO:0000313" key="10">
    <source>
        <dbReference type="Proteomes" id="UP000014074"/>
    </source>
</evidence>
<gene>
    <name evidence="9" type="ORF">UCRPA7_3117</name>
</gene>
<feature type="transmembrane region" description="Helical" evidence="8">
    <location>
        <begin position="217"/>
        <end position="237"/>
    </location>
</feature>
<dbReference type="EMBL" id="KB932995">
    <property type="protein sequence ID" value="EOO01396.1"/>
    <property type="molecule type" value="Genomic_DNA"/>
</dbReference>
<keyword evidence="3 8" id="KW-0812">Transmembrane</keyword>
<comment type="similarity">
    <text evidence="6">Belongs to the major facilitator superfamily. Allantoate permease family.</text>
</comment>
<feature type="region of interest" description="Disordered" evidence="7">
    <location>
        <begin position="1"/>
        <end position="21"/>
    </location>
</feature>
<evidence type="ECO:0000256" key="3">
    <source>
        <dbReference type="ARBA" id="ARBA00022692"/>
    </source>
</evidence>
<keyword evidence="2" id="KW-0813">Transport</keyword>
<name>R8BPX7_PHAM7</name>
<sequence>MDHDVNRASSPQPHGEIEEVKKSAGQLDAAAEYLRLHQDEFVDITEEEERKVLRKIDILLMPIMLVTITLAAVDKIVISNAALYGMQTDTGLKGQLYSWTGSIFYFGYLVSEYPSNFLLQKLPVGKFLGISCIIWSAIVTLMAAAQNPPGIMVLRFLMGALEAPLFPSCSIITVMWYKRSEQPIRTAIWFSGLSSLVTGIVSYGIGHTNTSIAPWRLLFIVLGGFTFLWSIFITIMLPDSPTKNRFLNEREKYIAIMRIKDNMTGTESKEFKFYQFPWLMSILLTFLAKTELPRTNKHGLLASYYCFYSYWAPYVTVTSLPFANTSGHTKKTTVNALMFIAYCVANIIAPQFFISTEVPGYRTGYSAIMGFLSAGICMLAIYAVGLRFENEKRDKVIAEKRAAGVDVDAEREAESLLDKTDREKTYFHYLY</sequence>
<dbReference type="HOGENOM" id="CLU_001265_0_5_1"/>
<dbReference type="PANTHER" id="PTHR43791">
    <property type="entry name" value="PERMEASE-RELATED"/>
    <property type="match status" value="1"/>
</dbReference>
<evidence type="ECO:0000256" key="7">
    <source>
        <dbReference type="SAM" id="MobiDB-lite"/>
    </source>
</evidence>
<evidence type="ECO:0000256" key="1">
    <source>
        <dbReference type="ARBA" id="ARBA00004141"/>
    </source>
</evidence>
<feature type="transmembrane region" description="Helical" evidence="8">
    <location>
        <begin position="127"/>
        <end position="145"/>
    </location>
</feature>
<protein>
    <submittedName>
        <fullName evidence="9">Putative allantoate permease protein</fullName>
    </submittedName>
</protein>
<dbReference type="GO" id="GO:0022857">
    <property type="term" value="F:transmembrane transporter activity"/>
    <property type="evidence" value="ECO:0007669"/>
    <property type="project" value="InterPro"/>
</dbReference>
<evidence type="ECO:0000256" key="4">
    <source>
        <dbReference type="ARBA" id="ARBA00022989"/>
    </source>
</evidence>
<organism evidence="9 10">
    <name type="scientific">Phaeoacremonium minimum (strain UCR-PA7)</name>
    <name type="common">Esca disease fungus</name>
    <name type="synonym">Togninia minima</name>
    <dbReference type="NCBI Taxonomy" id="1286976"/>
    <lineage>
        <taxon>Eukaryota</taxon>
        <taxon>Fungi</taxon>
        <taxon>Dikarya</taxon>
        <taxon>Ascomycota</taxon>
        <taxon>Pezizomycotina</taxon>
        <taxon>Sordariomycetes</taxon>
        <taxon>Sordariomycetidae</taxon>
        <taxon>Togniniales</taxon>
        <taxon>Togniniaceae</taxon>
        <taxon>Phaeoacremonium</taxon>
    </lineage>
</organism>
<dbReference type="RefSeq" id="XP_007913872.1">
    <property type="nucleotide sequence ID" value="XM_007915681.1"/>
</dbReference>
<dbReference type="KEGG" id="tmn:UCRPA7_3117"/>
<feature type="transmembrane region" description="Helical" evidence="8">
    <location>
        <begin position="58"/>
        <end position="84"/>
    </location>
</feature>
<feature type="transmembrane region" description="Helical" evidence="8">
    <location>
        <begin position="334"/>
        <end position="353"/>
    </location>
</feature>
<accession>R8BPX7</accession>
<dbReference type="FunFam" id="1.20.1250.20:FF:000064">
    <property type="entry name" value="MFS allantoate transporter"/>
    <property type="match status" value="1"/>
</dbReference>
<evidence type="ECO:0000256" key="6">
    <source>
        <dbReference type="ARBA" id="ARBA00037968"/>
    </source>
</evidence>
<dbReference type="Proteomes" id="UP000014074">
    <property type="component" value="Unassembled WGS sequence"/>
</dbReference>
<dbReference type="InterPro" id="IPR011701">
    <property type="entry name" value="MFS"/>
</dbReference>
<dbReference type="PANTHER" id="PTHR43791:SF70">
    <property type="entry name" value="MAJOR FACILITATOR SUPERFAMILY (MFS) PROFILE DOMAIN-CONTAINING PROTEIN"/>
    <property type="match status" value="1"/>
</dbReference>
<dbReference type="AlphaFoldDB" id="R8BPX7"/>
<dbReference type="InterPro" id="IPR036259">
    <property type="entry name" value="MFS_trans_sf"/>
</dbReference>
<reference evidence="10" key="1">
    <citation type="journal article" date="2013" name="Genome Announc.">
        <title>Draft genome sequence of the ascomycete Phaeoacremonium aleophilum strain UCR-PA7, a causal agent of the esca disease complex in grapevines.</title>
        <authorList>
            <person name="Blanco-Ulate B."/>
            <person name="Rolshausen P."/>
            <person name="Cantu D."/>
        </authorList>
    </citation>
    <scope>NUCLEOTIDE SEQUENCE [LARGE SCALE GENOMIC DNA]</scope>
    <source>
        <strain evidence="10">UCR-PA7</strain>
    </source>
</reference>
<feature type="transmembrane region" description="Helical" evidence="8">
    <location>
        <begin position="187"/>
        <end position="205"/>
    </location>
</feature>
<dbReference type="OrthoDB" id="6730379at2759"/>
<evidence type="ECO:0000256" key="5">
    <source>
        <dbReference type="ARBA" id="ARBA00023136"/>
    </source>
</evidence>
<evidence type="ECO:0000256" key="2">
    <source>
        <dbReference type="ARBA" id="ARBA00022448"/>
    </source>
</evidence>
<feature type="transmembrane region" description="Helical" evidence="8">
    <location>
        <begin position="151"/>
        <end position="175"/>
    </location>
</feature>
<dbReference type="GO" id="GO:0016020">
    <property type="term" value="C:membrane"/>
    <property type="evidence" value="ECO:0007669"/>
    <property type="project" value="UniProtKB-SubCell"/>
</dbReference>
<dbReference type="eggNOG" id="KOG2533">
    <property type="taxonomic scope" value="Eukaryota"/>
</dbReference>
<keyword evidence="5 8" id="KW-0472">Membrane</keyword>
<feature type="transmembrane region" description="Helical" evidence="8">
    <location>
        <begin position="365"/>
        <end position="385"/>
    </location>
</feature>
<keyword evidence="4 8" id="KW-1133">Transmembrane helix</keyword>
<evidence type="ECO:0000256" key="8">
    <source>
        <dbReference type="SAM" id="Phobius"/>
    </source>
</evidence>
<dbReference type="Pfam" id="PF07690">
    <property type="entry name" value="MFS_1"/>
    <property type="match status" value="1"/>
</dbReference>